<sequence length="99" mass="11226">MPGKVHPRDVTDIVAKFRNFLLGSRNGRNYLRFEGHGIAARTQPPPNLPDGPHAKLSANYYYTRDARRELNPPILLASDQKLLPPPKSVFSSLYRNYGH</sequence>
<evidence type="ECO:0000256" key="2">
    <source>
        <dbReference type="ARBA" id="ARBA00004443"/>
    </source>
</evidence>
<comment type="caution">
    <text evidence="15">The sequence shown here is derived from an EMBL/GenBank/DDBJ whole genome shotgun (WGS) entry which is preliminary data.</text>
</comment>
<evidence type="ECO:0000256" key="11">
    <source>
        <dbReference type="ARBA" id="ARBA00023128"/>
    </source>
</evidence>
<gene>
    <name evidence="15" type="ORF">KUF71_003835</name>
</gene>
<evidence type="ECO:0000256" key="5">
    <source>
        <dbReference type="ARBA" id="ARBA00016383"/>
    </source>
</evidence>
<name>A0AAE1GTU1_9NEOP</name>
<evidence type="ECO:0000256" key="4">
    <source>
        <dbReference type="ARBA" id="ARBA00011533"/>
    </source>
</evidence>
<evidence type="ECO:0000256" key="12">
    <source>
        <dbReference type="ARBA" id="ARBA00023136"/>
    </source>
</evidence>
<reference evidence="15" key="2">
    <citation type="journal article" date="2023" name="BMC Genomics">
        <title>Pest status, molecular evolution, and epigenetic factors derived from the genome assembly of Frankliniella fusca, a thysanopteran phytovirus vector.</title>
        <authorList>
            <person name="Catto M.A."/>
            <person name="Labadie P.E."/>
            <person name="Jacobson A.L."/>
            <person name="Kennedy G.G."/>
            <person name="Srinivasan R."/>
            <person name="Hunt B.G."/>
        </authorList>
    </citation>
    <scope>NUCLEOTIDE SEQUENCE</scope>
    <source>
        <strain evidence="15">PL_HMW_Pooled</strain>
    </source>
</reference>
<evidence type="ECO:0000256" key="8">
    <source>
        <dbReference type="ARBA" id="ARBA00022792"/>
    </source>
</evidence>
<dbReference type="GO" id="GO:0006120">
    <property type="term" value="P:mitochondrial electron transport, NADH to ubiquinone"/>
    <property type="evidence" value="ECO:0007669"/>
    <property type="project" value="TreeGrafter"/>
</dbReference>
<dbReference type="GO" id="GO:0005743">
    <property type="term" value="C:mitochondrial inner membrane"/>
    <property type="evidence" value="ECO:0007669"/>
    <property type="project" value="UniProtKB-SubCell"/>
</dbReference>
<dbReference type="EMBL" id="JAHWGI010000085">
    <property type="protein sequence ID" value="KAK3909236.1"/>
    <property type="molecule type" value="Genomic_DNA"/>
</dbReference>
<dbReference type="PANTHER" id="PTHR12485:SF1">
    <property type="entry name" value="NADH DEHYDROGENASE [UBIQUINONE] 1 ALPHA SUBCOMPLEX SUBUNIT 7"/>
    <property type="match status" value="1"/>
</dbReference>
<reference evidence="15" key="1">
    <citation type="submission" date="2021-07" db="EMBL/GenBank/DDBJ databases">
        <authorList>
            <person name="Catto M.A."/>
            <person name="Jacobson A."/>
            <person name="Kennedy G."/>
            <person name="Labadie P."/>
            <person name="Hunt B.G."/>
            <person name="Srinivasan R."/>
        </authorList>
    </citation>
    <scope>NUCLEOTIDE SEQUENCE</scope>
    <source>
        <strain evidence="15">PL_HMW_Pooled</strain>
        <tissue evidence="15">Head</tissue>
    </source>
</reference>
<keyword evidence="6" id="KW-0813">Transport</keyword>
<accession>A0AAE1GTU1</accession>
<evidence type="ECO:0000313" key="16">
    <source>
        <dbReference type="Proteomes" id="UP001219518"/>
    </source>
</evidence>
<evidence type="ECO:0000256" key="6">
    <source>
        <dbReference type="ARBA" id="ARBA00022448"/>
    </source>
</evidence>
<keyword evidence="16" id="KW-1185">Reference proteome</keyword>
<evidence type="ECO:0000256" key="3">
    <source>
        <dbReference type="ARBA" id="ARBA00005482"/>
    </source>
</evidence>
<evidence type="ECO:0000256" key="14">
    <source>
        <dbReference type="ARBA" id="ARBA00033401"/>
    </source>
</evidence>
<evidence type="ECO:0000256" key="1">
    <source>
        <dbReference type="ARBA" id="ARBA00003195"/>
    </source>
</evidence>
<protein>
    <recommendedName>
        <fullName evidence="5">NADH dehydrogenase [ubiquinone] 1 alpha subcomplex subunit 7</fullName>
    </recommendedName>
    <alternativeName>
        <fullName evidence="14">Complex I-B14.5a</fullName>
    </alternativeName>
    <alternativeName>
        <fullName evidence="13">NADH-ubiquinone oxidoreductase subunit B14.5a</fullName>
    </alternativeName>
</protein>
<keyword evidence="11" id="KW-0496">Mitochondrion</keyword>
<evidence type="ECO:0000256" key="10">
    <source>
        <dbReference type="ARBA" id="ARBA00022990"/>
    </source>
</evidence>
<proteinExistence type="inferred from homology"/>
<comment type="function">
    <text evidence="1">Accessory subunit of the mitochondrial membrane respiratory chain NADH dehydrogenase (Complex I), that is believed not to be involved in catalysis. Complex I functions in the transfer of electrons from NADH to the respiratory chain. The immediate electron acceptor for the enzyme is believed to be ubiquinone.</text>
</comment>
<keyword evidence="12" id="KW-0472">Membrane</keyword>
<evidence type="ECO:0000313" key="15">
    <source>
        <dbReference type="EMBL" id="KAK3909236.1"/>
    </source>
</evidence>
<evidence type="ECO:0000256" key="7">
    <source>
        <dbReference type="ARBA" id="ARBA00022660"/>
    </source>
</evidence>
<comment type="similarity">
    <text evidence="3">Belongs to the complex I NDUFA7 subunit family.</text>
</comment>
<keyword evidence="7" id="KW-0679">Respiratory chain</keyword>
<keyword evidence="8" id="KW-0999">Mitochondrion inner membrane</keyword>
<keyword evidence="10" id="KW-0007">Acetylation</keyword>
<dbReference type="InterPro" id="IPR009947">
    <property type="entry name" value="NDUA7"/>
</dbReference>
<keyword evidence="9" id="KW-0249">Electron transport</keyword>
<comment type="subunit">
    <text evidence="4">Complex I is composed of 45 different subunits.</text>
</comment>
<dbReference type="PANTHER" id="PTHR12485">
    <property type="entry name" value="NADH-UBIQUINONE OXIDOREDUCTASE SUBUNIT B"/>
    <property type="match status" value="1"/>
</dbReference>
<dbReference type="Proteomes" id="UP001219518">
    <property type="component" value="Unassembled WGS sequence"/>
</dbReference>
<comment type="subcellular location">
    <subcellularLocation>
        <location evidence="2">Mitochondrion inner membrane</location>
        <topology evidence="2">Peripheral membrane protein</topology>
        <orientation evidence="2">Matrix side</orientation>
    </subcellularLocation>
</comment>
<evidence type="ECO:0000256" key="13">
    <source>
        <dbReference type="ARBA" id="ARBA00030360"/>
    </source>
</evidence>
<organism evidence="15 16">
    <name type="scientific">Frankliniella fusca</name>
    <dbReference type="NCBI Taxonomy" id="407009"/>
    <lineage>
        <taxon>Eukaryota</taxon>
        <taxon>Metazoa</taxon>
        <taxon>Ecdysozoa</taxon>
        <taxon>Arthropoda</taxon>
        <taxon>Hexapoda</taxon>
        <taxon>Insecta</taxon>
        <taxon>Pterygota</taxon>
        <taxon>Neoptera</taxon>
        <taxon>Paraneoptera</taxon>
        <taxon>Thysanoptera</taxon>
        <taxon>Terebrantia</taxon>
        <taxon>Thripoidea</taxon>
        <taxon>Thripidae</taxon>
        <taxon>Frankliniella</taxon>
    </lineage>
</organism>
<evidence type="ECO:0000256" key="9">
    <source>
        <dbReference type="ARBA" id="ARBA00022982"/>
    </source>
</evidence>
<dbReference type="AlphaFoldDB" id="A0AAE1GTU1"/>
<dbReference type="Pfam" id="PF07347">
    <property type="entry name" value="CI-B14_5a"/>
    <property type="match status" value="1"/>
</dbReference>